<reference evidence="3" key="1">
    <citation type="submission" date="2016-11" db="EMBL/GenBank/DDBJ databases">
        <authorList>
            <person name="Varghese N."/>
            <person name="Submissions S."/>
        </authorList>
    </citation>
    <scope>NUCLEOTIDE SEQUENCE [LARGE SCALE GENOMIC DNA]</scope>
    <source>
        <strain evidence="3">DSM 28223</strain>
    </source>
</reference>
<proteinExistence type="predicted"/>
<dbReference type="AlphaFoldDB" id="A0A1M5L454"/>
<dbReference type="Proteomes" id="UP000184211">
    <property type="component" value="Unassembled WGS sequence"/>
</dbReference>
<dbReference type="SUPFAM" id="SSF52540">
    <property type="entry name" value="P-loop containing nucleoside triphosphate hydrolases"/>
    <property type="match status" value="1"/>
</dbReference>
<dbReference type="EMBL" id="FQWM01000001">
    <property type="protein sequence ID" value="SHG59549.1"/>
    <property type="molecule type" value="Genomic_DNA"/>
</dbReference>
<dbReference type="InterPro" id="IPR027417">
    <property type="entry name" value="P-loop_NTPase"/>
</dbReference>
<name>A0A1M5L454_9RHOB</name>
<gene>
    <name evidence="2" type="ORF">SAMN04488044_1150</name>
</gene>
<dbReference type="PANTHER" id="PTHR43581">
    <property type="entry name" value="ATP/GTP PHOSPHATASE"/>
    <property type="match status" value="1"/>
</dbReference>
<evidence type="ECO:0000313" key="3">
    <source>
        <dbReference type="Proteomes" id="UP000184211"/>
    </source>
</evidence>
<sequence length="433" mass="49288">MVNRRLEKYALFSKDFKGLPNGWHNLRSCNFLVGENSTGKSSFLQLIELIDSRQHMLFLDILDAVDGIESVFDVCSRISGSKETTIGFLIKERTKPDQDLRIRARLITYKAVRDELRVSNVTIVHDGTVLRLKRGKDRISYRYDAFKYDTSASHAENGSAIEHIHNNSSDRFNQHHDVEWESQPDNWIWLEALNAAVRNEKGKPRVTAVSYPPLGCLTHGPMRAKTRRLHHGSKSQFSSTGEHTPFMLRDVLTGNPELAESINEFGRVSGLFDEIVVNTIKTKVKDKPFVLQVRKADKYFYVDELGFGVGQVLPIITDISFYPSGTSFLIQQPELHLHPKAQAALGDVFHNATLDGSALVVETHSDFIIDRFRMALKKGDRDLRSQVIYFDKTTQGENSAHEIEIDENGSFVDPPENFRSFFVKESIEKFELL</sequence>
<dbReference type="RefSeq" id="WP_072791467.1">
    <property type="nucleotide sequence ID" value="NZ_FQWM01000001.1"/>
</dbReference>
<evidence type="ECO:0000259" key="1">
    <source>
        <dbReference type="Pfam" id="PF13304"/>
    </source>
</evidence>
<evidence type="ECO:0000313" key="2">
    <source>
        <dbReference type="EMBL" id="SHG59549.1"/>
    </source>
</evidence>
<protein>
    <submittedName>
        <fullName evidence="2">AAA domain-containing protein, putative AbiEii toxin, Type IV TA system</fullName>
    </submittedName>
</protein>
<keyword evidence="3" id="KW-1185">Reference proteome</keyword>
<accession>A0A1M5L454</accession>
<dbReference type="InterPro" id="IPR003959">
    <property type="entry name" value="ATPase_AAA_core"/>
</dbReference>
<dbReference type="GO" id="GO:0016887">
    <property type="term" value="F:ATP hydrolysis activity"/>
    <property type="evidence" value="ECO:0007669"/>
    <property type="project" value="InterPro"/>
</dbReference>
<dbReference type="Pfam" id="PF13304">
    <property type="entry name" value="AAA_21"/>
    <property type="match status" value="1"/>
</dbReference>
<dbReference type="OrthoDB" id="3322489at2"/>
<dbReference type="GO" id="GO:0005524">
    <property type="term" value="F:ATP binding"/>
    <property type="evidence" value="ECO:0007669"/>
    <property type="project" value="InterPro"/>
</dbReference>
<organism evidence="2 3">
    <name type="scientific">Cognatishimia maritima</name>
    <dbReference type="NCBI Taxonomy" id="870908"/>
    <lineage>
        <taxon>Bacteria</taxon>
        <taxon>Pseudomonadati</taxon>
        <taxon>Pseudomonadota</taxon>
        <taxon>Alphaproteobacteria</taxon>
        <taxon>Rhodobacterales</taxon>
        <taxon>Paracoccaceae</taxon>
        <taxon>Cognatishimia</taxon>
    </lineage>
</organism>
<dbReference type="PANTHER" id="PTHR43581:SF2">
    <property type="entry name" value="EXCINUCLEASE ATPASE SUBUNIT"/>
    <property type="match status" value="1"/>
</dbReference>
<feature type="domain" description="ATPase AAA-type core" evidence="1">
    <location>
        <begin position="29"/>
        <end position="370"/>
    </location>
</feature>
<dbReference type="InterPro" id="IPR051396">
    <property type="entry name" value="Bact_Antivir_Def_Nuclease"/>
</dbReference>